<evidence type="ECO:0000313" key="3">
    <source>
        <dbReference type="EMBL" id="QMW23309.1"/>
    </source>
</evidence>
<sequence length="89" mass="9931">MPAVNVLEAKTHFSRLLAQVESGQATEIIIARNGKPVARLVPIAAEPAPKPQRAFGMGRHLVPENFDWDAWAKADKEMDAEIERMFYGE</sequence>
<evidence type="ECO:0000256" key="1">
    <source>
        <dbReference type="ARBA" id="ARBA00009981"/>
    </source>
</evidence>
<organism evidence="3 4">
    <name type="scientific">Sandaracinobacteroides saxicola</name>
    <dbReference type="NCBI Taxonomy" id="2759707"/>
    <lineage>
        <taxon>Bacteria</taxon>
        <taxon>Pseudomonadati</taxon>
        <taxon>Pseudomonadota</taxon>
        <taxon>Alphaproteobacteria</taxon>
        <taxon>Sphingomonadales</taxon>
        <taxon>Sphingosinicellaceae</taxon>
        <taxon>Sandaracinobacteroides</taxon>
    </lineage>
</organism>
<proteinExistence type="inferred from homology"/>
<dbReference type="Proteomes" id="UP000515292">
    <property type="component" value="Chromosome"/>
</dbReference>
<comment type="function">
    <text evidence="2">Antitoxin component of a type II toxin-antitoxin (TA) system.</text>
</comment>
<reference evidence="3 4" key="1">
    <citation type="submission" date="2020-07" db="EMBL/GenBank/DDBJ databases">
        <title>Complete genome sequence for Sandaracinobacter sp. M6.</title>
        <authorList>
            <person name="Tang Y."/>
            <person name="Liu Q."/>
            <person name="Guo Z."/>
            <person name="Lei P."/>
            <person name="Huang B."/>
        </authorList>
    </citation>
    <scope>NUCLEOTIDE SEQUENCE [LARGE SCALE GENOMIC DNA]</scope>
    <source>
        <strain evidence="3 4">M6</strain>
    </source>
</reference>
<accession>A0A7G5IIW7</accession>
<dbReference type="InterPro" id="IPR036165">
    <property type="entry name" value="YefM-like_sf"/>
</dbReference>
<name>A0A7G5IIW7_9SPHN</name>
<dbReference type="EMBL" id="CP059851">
    <property type="protein sequence ID" value="QMW23309.1"/>
    <property type="molecule type" value="Genomic_DNA"/>
</dbReference>
<dbReference type="SUPFAM" id="SSF143120">
    <property type="entry name" value="YefM-like"/>
    <property type="match status" value="1"/>
</dbReference>
<dbReference type="InterPro" id="IPR006442">
    <property type="entry name" value="Antitoxin_Phd/YefM"/>
</dbReference>
<protein>
    <recommendedName>
        <fullName evidence="2">Antitoxin</fullName>
    </recommendedName>
</protein>
<gene>
    <name evidence="3" type="ORF">H3309_02025</name>
</gene>
<dbReference type="NCBIfam" id="TIGR01552">
    <property type="entry name" value="phd_fam"/>
    <property type="match status" value="1"/>
</dbReference>
<dbReference type="KEGG" id="sand:H3309_02025"/>
<keyword evidence="4" id="KW-1185">Reference proteome</keyword>
<dbReference type="Pfam" id="PF02604">
    <property type="entry name" value="PhdYeFM_antitox"/>
    <property type="match status" value="1"/>
</dbReference>
<evidence type="ECO:0000313" key="4">
    <source>
        <dbReference type="Proteomes" id="UP000515292"/>
    </source>
</evidence>
<dbReference type="AlphaFoldDB" id="A0A7G5IIW7"/>
<dbReference type="RefSeq" id="WP_182297043.1">
    <property type="nucleotide sequence ID" value="NZ_CP059851.1"/>
</dbReference>
<evidence type="ECO:0000256" key="2">
    <source>
        <dbReference type="RuleBase" id="RU362080"/>
    </source>
</evidence>
<dbReference type="Gene3D" id="3.40.1620.10">
    <property type="entry name" value="YefM-like domain"/>
    <property type="match status" value="1"/>
</dbReference>
<comment type="similarity">
    <text evidence="1 2">Belongs to the phD/YefM antitoxin family.</text>
</comment>